<dbReference type="Pfam" id="PF01323">
    <property type="entry name" value="DSBA"/>
    <property type="match status" value="1"/>
</dbReference>
<dbReference type="AlphaFoldDB" id="A0A0T6DS09"/>
<dbReference type="EMBL" id="LNDJ01000058">
    <property type="protein sequence ID" value="KRU22766.1"/>
    <property type="molecule type" value="Genomic_DNA"/>
</dbReference>
<dbReference type="GO" id="GO:0016491">
    <property type="term" value="F:oxidoreductase activity"/>
    <property type="evidence" value="ECO:0007669"/>
    <property type="project" value="InterPro"/>
</dbReference>
<accession>A0A0T6DS09</accession>
<dbReference type="InterPro" id="IPR036249">
    <property type="entry name" value="Thioredoxin-like_sf"/>
</dbReference>
<evidence type="ECO:0000313" key="2">
    <source>
        <dbReference type="EMBL" id="KRU22766.1"/>
    </source>
</evidence>
<reference evidence="2 3" key="1">
    <citation type="submission" date="2015-11" db="EMBL/GenBank/DDBJ databases">
        <title>Permanent draft genome of Psychrobacter piscatorii LQ58.</title>
        <authorList>
            <person name="Zhou M."/>
            <person name="Dong B."/>
            <person name="Liu Q."/>
        </authorList>
    </citation>
    <scope>NUCLEOTIDE SEQUENCE [LARGE SCALE GENOMIC DNA]</scope>
    <source>
        <strain evidence="2 3">LQ58</strain>
    </source>
</reference>
<comment type="caution">
    <text evidence="2">The sequence shown here is derived from an EMBL/GenBank/DDBJ whole genome shotgun (WGS) entry which is preliminary data.</text>
</comment>
<dbReference type="Gene3D" id="3.40.30.10">
    <property type="entry name" value="Glutaredoxin"/>
    <property type="match status" value="1"/>
</dbReference>
<dbReference type="PANTHER" id="PTHR13887:SF41">
    <property type="entry name" value="THIOREDOXIN SUPERFAMILY PROTEIN"/>
    <property type="match status" value="1"/>
</dbReference>
<dbReference type="STRING" id="554343.AS194_07105"/>
<protein>
    <submittedName>
        <fullName evidence="2">Disulfide bond formation protein DsbA</fullName>
    </submittedName>
</protein>
<proteinExistence type="predicted"/>
<evidence type="ECO:0000259" key="1">
    <source>
        <dbReference type="Pfam" id="PF01323"/>
    </source>
</evidence>
<dbReference type="Proteomes" id="UP000051202">
    <property type="component" value="Unassembled WGS sequence"/>
</dbReference>
<feature type="domain" description="DSBA-like thioredoxin" evidence="1">
    <location>
        <begin position="10"/>
        <end position="205"/>
    </location>
</feature>
<dbReference type="CDD" id="cd03024">
    <property type="entry name" value="DsbA_FrnE"/>
    <property type="match status" value="1"/>
</dbReference>
<gene>
    <name evidence="2" type="ORF">AS194_07105</name>
</gene>
<evidence type="ECO:0000313" key="3">
    <source>
        <dbReference type="Proteomes" id="UP000051202"/>
    </source>
</evidence>
<dbReference type="RefSeq" id="WP_058024417.1">
    <property type="nucleotide sequence ID" value="NZ_LNDJ01000058.1"/>
</dbReference>
<sequence>MSTSEKPLRIDIVSDVVCPWCVIGYRQLAAALEQTNTAHTIHWHPFELNPNMPSKGQNLREHIIEKYGSTKEESDASRVRMTEAGQEVGFEFNFNDDTRMHNTFNLHQLLHFADQQGYMHELKQALFAAHFTDNRNISDINVLADIAAETGLDRSEALAVLEGQFFAKEVRAEEQHWQQQGIQSVPAIIFNERHLVSGAQGVENYISILEQLANMTD</sequence>
<organism evidence="2 3">
    <name type="scientific">Psychrobacter piscatorii</name>
    <dbReference type="NCBI Taxonomy" id="554343"/>
    <lineage>
        <taxon>Bacteria</taxon>
        <taxon>Pseudomonadati</taxon>
        <taxon>Pseudomonadota</taxon>
        <taxon>Gammaproteobacteria</taxon>
        <taxon>Moraxellales</taxon>
        <taxon>Moraxellaceae</taxon>
        <taxon>Psychrobacter</taxon>
    </lineage>
</organism>
<name>A0A0T6DS09_9GAMM</name>
<dbReference type="InterPro" id="IPR001853">
    <property type="entry name" value="DSBA-like_thioredoxin_dom"/>
</dbReference>
<dbReference type="PANTHER" id="PTHR13887">
    <property type="entry name" value="GLUTATHIONE S-TRANSFERASE KAPPA"/>
    <property type="match status" value="1"/>
</dbReference>
<keyword evidence="3" id="KW-1185">Reference proteome</keyword>
<dbReference type="SUPFAM" id="SSF52833">
    <property type="entry name" value="Thioredoxin-like"/>
    <property type="match status" value="1"/>
</dbReference>